<proteinExistence type="predicted"/>
<sequence length="116" mass="12924">MHKMMTSWTCLAFLAAIAFISGDKPPFPCTRVTGPSFGNTSRPPFGPFCEEVNKMTHPNRTWIGFNLKKLQCTLCCAGKNRTGNIYYNVSKLSAHSCSNLKKNIEATRKNVSSEMN</sequence>
<evidence type="ECO:0000313" key="2">
    <source>
        <dbReference type="EMBL" id="NIE44996.1"/>
    </source>
</evidence>
<reference evidence="2" key="1">
    <citation type="submission" date="2020-03" db="EMBL/GenBank/DDBJ databases">
        <title>A transcriptome and proteome of the tick Rhipicephalus microplus shaped by the genetic composition of its hosts and developmental stage.</title>
        <authorList>
            <person name="Garcia G.R."/>
            <person name="Ribeiro J.M.C."/>
            <person name="Maruyama S.R."/>
            <person name="Gardinasse L.G."/>
            <person name="Nelson K."/>
            <person name="Ferreira B.R."/>
            <person name="Andrade T.G."/>
            <person name="Santos I.K.F.M."/>
        </authorList>
    </citation>
    <scope>NUCLEOTIDE SEQUENCE</scope>
    <source>
        <strain evidence="2">NSGR</strain>
        <tissue evidence="2">Salivary glands</tissue>
    </source>
</reference>
<organism evidence="2">
    <name type="scientific">Rhipicephalus microplus</name>
    <name type="common">Cattle tick</name>
    <name type="synonym">Boophilus microplus</name>
    <dbReference type="NCBI Taxonomy" id="6941"/>
    <lineage>
        <taxon>Eukaryota</taxon>
        <taxon>Metazoa</taxon>
        <taxon>Ecdysozoa</taxon>
        <taxon>Arthropoda</taxon>
        <taxon>Chelicerata</taxon>
        <taxon>Arachnida</taxon>
        <taxon>Acari</taxon>
        <taxon>Parasitiformes</taxon>
        <taxon>Ixodida</taxon>
        <taxon>Ixodoidea</taxon>
        <taxon>Ixodidae</taxon>
        <taxon>Rhipicephalinae</taxon>
        <taxon>Rhipicephalus</taxon>
        <taxon>Boophilus</taxon>
    </lineage>
</organism>
<dbReference type="EMBL" id="GIKN01002723">
    <property type="protein sequence ID" value="NIE44996.1"/>
    <property type="molecule type" value="Transcribed_RNA"/>
</dbReference>
<accession>A0A6G5A468</accession>
<evidence type="ECO:0000256" key="1">
    <source>
        <dbReference type="SAM" id="SignalP"/>
    </source>
</evidence>
<dbReference type="AlphaFoldDB" id="A0A6G5A468"/>
<protein>
    <submittedName>
        <fullName evidence="2">Putative conserved secreted protein</fullName>
    </submittedName>
</protein>
<name>A0A6G5A468_RHIMP</name>
<keyword evidence="1" id="KW-0732">Signal</keyword>
<feature type="chain" id="PRO_5026027578" evidence="1">
    <location>
        <begin position="23"/>
        <end position="116"/>
    </location>
</feature>
<feature type="signal peptide" evidence="1">
    <location>
        <begin position="1"/>
        <end position="22"/>
    </location>
</feature>